<dbReference type="InterPro" id="IPR018247">
    <property type="entry name" value="EF_Hand_1_Ca_BS"/>
</dbReference>
<organism evidence="3 4">
    <name type="scientific">Emiliania huxleyi (strain CCMP1516)</name>
    <dbReference type="NCBI Taxonomy" id="280463"/>
    <lineage>
        <taxon>Eukaryota</taxon>
        <taxon>Haptista</taxon>
        <taxon>Haptophyta</taxon>
        <taxon>Prymnesiophyceae</taxon>
        <taxon>Isochrysidales</taxon>
        <taxon>Noelaerhabdaceae</taxon>
        <taxon>Emiliania</taxon>
    </lineage>
</organism>
<dbReference type="KEGG" id="ehx:EMIHUDRAFT_228077"/>
<proteinExistence type="predicted"/>
<dbReference type="GeneID" id="17280089"/>
<dbReference type="PROSITE" id="PS00018">
    <property type="entry name" value="EF_HAND_1"/>
    <property type="match status" value="1"/>
</dbReference>
<dbReference type="AlphaFoldDB" id="A0A0D3KGD4"/>
<keyword evidence="4" id="KW-1185">Reference proteome</keyword>
<reference evidence="3" key="2">
    <citation type="submission" date="2024-10" db="UniProtKB">
        <authorList>
            <consortium name="EnsemblProtists"/>
        </authorList>
    </citation>
    <scope>IDENTIFICATION</scope>
</reference>
<keyword evidence="2" id="KW-0732">Signal</keyword>
<evidence type="ECO:0000256" key="1">
    <source>
        <dbReference type="SAM" id="MobiDB-lite"/>
    </source>
</evidence>
<feature type="signal peptide" evidence="2">
    <location>
        <begin position="1"/>
        <end position="18"/>
    </location>
</feature>
<protein>
    <recommendedName>
        <fullName evidence="5">EF-hand domain-containing protein</fullName>
    </recommendedName>
</protein>
<sequence length="216" mass="22657">MLLRTALLVVAASAQQQAYVDPHGAAGEPLAGDLNGDGVLDEYELRQIEQATKSLTESFRAQVRQQLASQYVAQKTGGSKLADSRIASQAAGLQFAAANNQLEVVARLLASGADRTPTRAAPQPAVSLARALLLGADPNANHPRRGAVASGAEADPQDESSTRPLLWAHAAGHDEVARLLLEAGAAEVQPEEEENPRLRGPKVKVGVQSTSFMVEG</sequence>
<dbReference type="EnsemblProtists" id="EOD34819">
    <property type="protein sequence ID" value="EOD34819"/>
    <property type="gene ID" value="EMIHUDRAFT_228077"/>
</dbReference>
<dbReference type="HOGENOM" id="CLU_1279745_0_0_1"/>
<name>A0A0D3KGD4_EMIH1</name>
<dbReference type="Gene3D" id="1.25.40.20">
    <property type="entry name" value="Ankyrin repeat-containing domain"/>
    <property type="match status" value="1"/>
</dbReference>
<evidence type="ECO:0008006" key="5">
    <source>
        <dbReference type="Google" id="ProtNLM"/>
    </source>
</evidence>
<dbReference type="RefSeq" id="XP_005787248.1">
    <property type="nucleotide sequence ID" value="XM_005787191.1"/>
</dbReference>
<accession>A0A0D3KGD4</accession>
<evidence type="ECO:0000313" key="3">
    <source>
        <dbReference type="EnsemblProtists" id="EOD34819"/>
    </source>
</evidence>
<feature type="chain" id="PRO_5044257243" description="EF-hand domain-containing protein" evidence="2">
    <location>
        <begin position="19"/>
        <end position="216"/>
    </location>
</feature>
<dbReference type="PaxDb" id="2903-EOD34819"/>
<evidence type="ECO:0000313" key="4">
    <source>
        <dbReference type="Proteomes" id="UP000013827"/>
    </source>
</evidence>
<reference evidence="4" key="1">
    <citation type="journal article" date="2013" name="Nature">
        <title>Pan genome of the phytoplankton Emiliania underpins its global distribution.</title>
        <authorList>
            <person name="Read B.A."/>
            <person name="Kegel J."/>
            <person name="Klute M.J."/>
            <person name="Kuo A."/>
            <person name="Lefebvre S.C."/>
            <person name="Maumus F."/>
            <person name="Mayer C."/>
            <person name="Miller J."/>
            <person name="Monier A."/>
            <person name="Salamov A."/>
            <person name="Young J."/>
            <person name="Aguilar M."/>
            <person name="Claverie J.M."/>
            <person name="Frickenhaus S."/>
            <person name="Gonzalez K."/>
            <person name="Herman E.K."/>
            <person name="Lin Y.C."/>
            <person name="Napier J."/>
            <person name="Ogata H."/>
            <person name="Sarno A.F."/>
            <person name="Shmutz J."/>
            <person name="Schroeder D."/>
            <person name="de Vargas C."/>
            <person name="Verret F."/>
            <person name="von Dassow P."/>
            <person name="Valentin K."/>
            <person name="Van de Peer Y."/>
            <person name="Wheeler G."/>
            <person name="Dacks J.B."/>
            <person name="Delwiche C.F."/>
            <person name="Dyhrman S.T."/>
            <person name="Glockner G."/>
            <person name="John U."/>
            <person name="Richards T."/>
            <person name="Worden A.Z."/>
            <person name="Zhang X."/>
            <person name="Grigoriev I.V."/>
            <person name="Allen A.E."/>
            <person name="Bidle K."/>
            <person name="Borodovsky M."/>
            <person name="Bowler C."/>
            <person name="Brownlee C."/>
            <person name="Cock J.M."/>
            <person name="Elias M."/>
            <person name="Gladyshev V.N."/>
            <person name="Groth M."/>
            <person name="Guda C."/>
            <person name="Hadaegh A."/>
            <person name="Iglesias-Rodriguez M.D."/>
            <person name="Jenkins J."/>
            <person name="Jones B.M."/>
            <person name="Lawson T."/>
            <person name="Leese F."/>
            <person name="Lindquist E."/>
            <person name="Lobanov A."/>
            <person name="Lomsadze A."/>
            <person name="Malik S.B."/>
            <person name="Marsh M.E."/>
            <person name="Mackinder L."/>
            <person name="Mock T."/>
            <person name="Mueller-Roeber B."/>
            <person name="Pagarete A."/>
            <person name="Parker M."/>
            <person name="Probert I."/>
            <person name="Quesneville H."/>
            <person name="Raines C."/>
            <person name="Rensing S.A."/>
            <person name="Riano-Pachon D.M."/>
            <person name="Richier S."/>
            <person name="Rokitta S."/>
            <person name="Shiraiwa Y."/>
            <person name="Soanes D.M."/>
            <person name="van der Giezen M."/>
            <person name="Wahlund T.M."/>
            <person name="Williams B."/>
            <person name="Wilson W."/>
            <person name="Wolfe G."/>
            <person name="Wurch L.L."/>
        </authorList>
    </citation>
    <scope>NUCLEOTIDE SEQUENCE</scope>
</reference>
<evidence type="ECO:0000256" key="2">
    <source>
        <dbReference type="SAM" id="SignalP"/>
    </source>
</evidence>
<dbReference type="SUPFAM" id="SSF48403">
    <property type="entry name" value="Ankyrin repeat"/>
    <property type="match status" value="1"/>
</dbReference>
<feature type="region of interest" description="Disordered" evidence="1">
    <location>
        <begin position="137"/>
        <end position="161"/>
    </location>
</feature>
<dbReference type="InterPro" id="IPR036770">
    <property type="entry name" value="Ankyrin_rpt-contain_sf"/>
</dbReference>
<dbReference type="Proteomes" id="UP000013827">
    <property type="component" value="Unassembled WGS sequence"/>
</dbReference>